<sequence>MKANAIELGKKVEYAAGAAKETFTQFIEEPRRRTEAEPSPEGSPHPGRWDHQHVPQESGGFGQLSEQWTQPSQPRATLPPVRKISREDEQALFQWELERQKLEAERLAKLQDHEVIVLAVILIFCC</sequence>
<evidence type="ECO:0000313" key="2">
    <source>
        <dbReference type="EMBL" id="KAK5966268.1"/>
    </source>
</evidence>
<evidence type="ECO:0000256" key="1">
    <source>
        <dbReference type="SAM" id="MobiDB-lite"/>
    </source>
</evidence>
<name>A0AAN8F743_TRICO</name>
<accession>A0AAN8F743</accession>
<dbReference type="Proteomes" id="UP001331761">
    <property type="component" value="Unassembled WGS sequence"/>
</dbReference>
<dbReference type="AlphaFoldDB" id="A0AAN8F743"/>
<proteinExistence type="predicted"/>
<feature type="compositionally biased region" description="Polar residues" evidence="1">
    <location>
        <begin position="64"/>
        <end position="75"/>
    </location>
</feature>
<comment type="caution">
    <text evidence="2">The sequence shown here is derived from an EMBL/GenBank/DDBJ whole genome shotgun (WGS) entry which is preliminary data.</text>
</comment>
<dbReference type="EMBL" id="WIXE01023661">
    <property type="protein sequence ID" value="KAK5966268.1"/>
    <property type="molecule type" value="Genomic_DNA"/>
</dbReference>
<feature type="region of interest" description="Disordered" evidence="1">
    <location>
        <begin position="23"/>
        <end position="83"/>
    </location>
</feature>
<gene>
    <name evidence="2" type="ORF">GCK32_002293</name>
</gene>
<reference evidence="2 3" key="1">
    <citation type="submission" date="2019-10" db="EMBL/GenBank/DDBJ databases">
        <title>Assembly and Annotation for the nematode Trichostrongylus colubriformis.</title>
        <authorList>
            <person name="Martin J."/>
        </authorList>
    </citation>
    <scope>NUCLEOTIDE SEQUENCE [LARGE SCALE GENOMIC DNA]</scope>
    <source>
        <strain evidence="2">G859</strain>
        <tissue evidence="2">Whole worm</tissue>
    </source>
</reference>
<organism evidence="2 3">
    <name type="scientific">Trichostrongylus colubriformis</name>
    <name type="common">Black scour worm</name>
    <dbReference type="NCBI Taxonomy" id="6319"/>
    <lineage>
        <taxon>Eukaryota</taxon>
        <taxon>Metazoa</taxon>
        <taxon>Ecdysozoa</taxon>
        <taxon>Nematoda</taxon>
        <taxon>Chromadorea</taxon>
        <taxon>Rhabditida</taxon>
        <taxon>Rhabditina</taxon>
        <taxon>Rhabditomorpha</taxon>
        <taxon>Strongyloidea</taxon>
        <taxon>Trichostrongylidae</taxon>
        <taxon>Trichostrongylus</taxon>
    </lineage>
</organism>
<evidence type="ECO:0000313" key="3">
    <source>
        <dbReference type="Proteomes" id="UP001331761"/>
    </source>
</evidence>
<protein>
    <submittedName>
        <fullName evidence="2">Uncharacterized protein</fullName>
    </submittedName>
</protein>
<keyword evidence="3" id="KW-1185">Reference proteome</keyword>